<dbReference type="SUPFAM" id="SSF53448">
    <property type="entry name" value="Nucleotide-diphospho-sugar transferases"/>
    <property type="match status" value="1"/>
</dbReference>
<dbReference type="PATRIC" id="fig|1422.18.peg.1636"/>
<reference evidence="2 5" key="2">
    <citation type="submission" date="2016-03" db="EMBL/GenBank/DDBJ databases">
        <title>Spore heat resistance.</title>
        <authorList>
            <person name="Boekhorst J."/>
            <person name="Berendsen E.M."/>
            <person name="Wells-Bennik M.H."/>
            <person name="Kuipers O.P."/>
        </authorList>
    </citation>
    <scope>NUCLEOTIDE SEQUENCE [LARGE SCALE GENOMIC DNA]</scope>
    <source>
        <strain evidence="2 5">GS8</strain>
    </source>
</reference>
<sequence length="38" mass="4702">MNYIEQYDPDYVLVLSGDHIYKMDYRQMLDYHITKQAM</sequence>
<keyword evidence="3" id="KW-0808">Transferase</keyword>
<protein>
    <submittedName>
        <fullName evidence="3">Glucose-1-phosphate adenylyltransferase</fullName>
        <ecNumber evidence="3">2.7.7.27</ecNumber>
    </submittedName>
</protein>
<evidence type="ECO:0000313" key="3">
    <source>
        <dbReference type="EMBL" id="KYD21514.1"/>
    </source>
</evidence>
<reference evidence="3 4" key="1">
    <citation type="submission" date="2016-01" db="EMBL/GenBank/DDBJ databases">
        <title>Draft Genome Sequences of Seven Thermophilic Sporeformers Isolated from Foods.</title>
        <authorList>
            <person name="Berendsen E.M."/>
            <person name="Wells-Bennik M.H."/>
            <person name="Krawcyk A.O."/>
            <person name="De Jong A."/>
            <person name="Holsappel S."/>
            <person name="Eijlander R.T."/>
            <person name="Kuipers O.P."/>
        </authorList>
    </citation>
    <scope>NUCLEOTIDE SEQUENCE [LARGE SCALE GENOMIC DNA]</scope>
    <source>
        <strain evidence="3 4">B4109</strain>
    </source>
</reference>
<name>A0A150MAE5_GEOSE</name>
<evidence type="ECO:0000313" key="5">
    <source>
        <dbReference type="Proteomes" id="UP000773850"/>
    </source>
</evidence>
<organism evidence="3 4">
    <name type="scientific">Geobacillus stearothermophilus</name>
    <name type="common">Bacillus stearothermophilus</name>
    <dbReference type="NCBI Taxonomy" id="1422"/>
    <lineage>
        <taxon>Bacteria</taxon>
        <taxon>Bacillati</taxon>
        <taxon>Bacillota</taxon>
        <taxon>Bacilli</taxon>
        <taxon>Bacillales</taxon>
        <taxon>Anoxybacillaceae</taxon>
        <taxon>Geobacillus</taxon>
    </lineage>
</organism>
<keyword evidence="3" id="KW-0548">Nucleotidyltransferase</keyword>
<gene>
    <name evidence="3" type="ORF">B4109_2461</name>
    <name evidence="2" type="ORF">GS8_2752</name>
</gene>
<proteinExistence type="predicted"/>
<dbReference type="Proteomes" id="UP000075424">
    <property type="component" value="Unassembled WGS sequence"/>
</dbReference>
<dbReference type="EMBL" id="LQYV01000133">
    <property type="protein sequence ID" value="KYD21514.1"/>
    <property type="molecule type" value="Genomic_DNA"/>
</dbReference>
<dbReference type="InterPro" id="IPR005835">
    <property type="entry name" value="NTP_transferase_dom"/>
</dbReference>
<evidence type="ECO:0000259" key="1">
    <source>
        <dbReference type="Pfam" id="PF00483"/>
    </source>
</evidence>
<dbReference type="Gene3D" id="3.90.550.10">
    <property type="entry name" value="Spore Coat Polysaccharide Biosynthesis Protein SpsA, Chain A"/>
    <property type="match status" value="1"/>
</dbReference>
<evidence type="ECO:0000313" key="4">
    <source>
        <dbReference type="Proteomes" id="UP000075424"/>
    </source>
</evidence>
<dbReference type="AlphaFoldDB" id="A0A150MAE5"/>
<keyword evidence="5" id="KW-1185">Reference proteome</keyword>
<comment type="caution">
    <text evidence="3">The sequence shown here is derived from an EMBL/GenBank/DDBJ whole genome shotgun (WGS) entry which is preliminary data.</text>
</comment>
<dbReference type="EMBL" id="LUCS01000028">
    <property type="protein sequence ID" value="KAF6510595.1"/>
    <property type="molecule type" value="Genomic_DNA"/>
</dbReference>
<evidence type="ECO:0000313" key="2">
    <source>
        <dbReference type="EMBL" id="KAF6510595.1"/>
    </source>
</evidence>
<dbReference type="Pfam" id="PF00483">
    <property type="entry name" value="NTP_transferase"/>
    <property type="match status" value="1"/>
</dbReference>
<dbReference type="Proteomes" id="UP000773850">
    <property type="component" value="Unassembled WGS sequence"/>
</dbReference>
<accession>A0A150MAE5</accession>
<feature type="domain" description="Nucleotidyl transferase" evidence="1">
    <location>
        <begin position="3"/>
        <end position="37"/>
    </location>
</feature>
<dbReference type="EC" id="2.7.7.27" evidence="3"/>
<dbReference type="InterPro" id="IPR029044">
    <property type="entry name" value="Nucleotide-diphossugar_trans"/>
</dbReference>
<dbReference type="GO" id="GO:0008878">
    <property type="term" value="F:glucose-1-phosphate adenylyltransferase activity"/>
    <property type="evidence" value="ECO:0007669"/>
    <property type="project" value="UniProtKB-EC"/>
</dbReference>